<dbReference type="EMBL" id="LCKX01000006">
    <property type="protein sequence ID" value="KKU07747.1"/>
    <property type="molecule type" value="Genomic_DNA"/>
</dbReference>
<sequence length="244" mass="28096">MSGRYVYYKGDRDFMIASFGKYVNQKTEMDRLFEELVTPFIKDLPLQILDAGCGNGNLLHLLGEISPQSTFLGVDQTYFLIAEAKKLYGQEKNICFEVGDVENIPVQHHKAFDVAVSRATISWIPYYESFMKALVESAKKYIFVSSLFYEGDIDFITQVREFQKEGGRNGFSEYRNVYSLPRFKEYLFSLGAKNIEVYDFEIGIDIPKGPIDILGTYTVKMENGKRIQISGAVLMNWKWIRIDL</sequence>
<dbReference type="InterPro" id="IPR029063">
    <property type="entry name" value="SAM-dependent_MTases_sf"/>
</dbReference>
<dbReference type="Proteomes" id="UP000033999">
    <property type="component" value="Unassembled WGS sequence"/>
</dbReference>
<dbReference type="CDD" id="cd02440">
    <property type="entry name" value="AdoMet_MTases"/>
    <property type="match status" value="1"/>
</dbReference>
<comment type="caution">
    <text evidence="2">The sequence shown here is derived from an EMBL/GenBank/DDBJ whole genome shotgun (WGS) entry which is preliminary data.</text>
</comment>
<dbReference type="PANTHER" id="PTHR43861">
    <property type="entry name" value="TRANS-ACONITATE 2-METHYLTRANSFERASE-RELATED"/>
    <property type="match status" value="1"/>
</dbReference>
<accession>A0A0G1MI48</accession>
<dbReference type="AlphaFoldDB" id="A0A0G1MI48"/>
<protein>
    <recommendedName>
        <fullName evidence="1">Methyltransferase domain-containing protein</fullName>
    </recommendedName>
</protein>
<dbReference type="InterPro" id="IPR025714">
    <property type="entry name" value="Methyltranfer_dom"/>
</dbReference>
<gene>
    <name evidence="2" type="ORF">UX10_C0006G0018</name>
</gene>
<dbReference type="Gene3D" id="3.40.50.150">
    <property type="entry name" value="Vaccinia Virus protein VP39"/>
    <property type="match status" value="1"/>
</dbReference>
<evidence type="ECO:0000313" key="2">
    <source>
        <dbReference type="EMBL" id="KKU07747.1"/>
    </source>
</evidence>
<organism evidence="2 3">
    <name type="scientific">Candidatus Magasanikbacteria bacterium GW2011_GWA2_45_39</name>
    <dbReference type="NCBI Taxonomy" id="1619041"/>
    <lineage>
        <taxon>Bacteria</taxon>
        <taxon>Candidatus Magasanikiibacteriota</taxon>
    </lineage>
</organism>
<dbReference type="SUPFAM" id="SSF53335">
    <property type="entry name" value="S-adenosyl-L-methionine-dependent methyltransferases"/>
    <property type="match status" value="1"/>
</dbReference>
<evidence type="ECO:0000313" key="3">
    <source>
        <dbReference type="Proteomes" id="UP000033999"/>
    </source>
</evidence>
<feature type="domain" description="Methyltransferase" evidence="1">
    <location>
        <begin position="47"/>
        <end position="174"/>
    </location>
</feature>
<name>A0A0G1MI48_9BACT</name>
<dbReference type="Pfam" id="PF13847">
    <property type="entry name" value="Methyltransf_31"/>
    <property type="match status" value="1"/>
</dbReference>
<proteinExistence type="predicted"/>
<evidence type="ECO:0000259" key="1">
    <source>
        <dbReference type="Pfam" id="PF13847"/>
    </source>
</evidence>
<reference evidence="2 3" key="1">
    <citation type="journal article" date="2015" name="Nature">
        <title>rRNA introns, odd ribosomes, and small enigmatic genomes across a large radiation of phyla.</title>
        <authorList>
            <person name="Brown C.T."/>
            <person name="Hug L.A."/>
            <person name="Thomas B.C."/>
            <person name="Sharon I."/>
            <person name="Castelle C.J."/>
            <person name="Singh A."/>
            <person name="Wilkins M.J."/>
            <person name="Williams K.H."/>
            <person name="Banfield J.F."/>
        </authorList>
    </citation>
    <scope>NUCLEOTIDE SEQUENCE [LARGE SCALE GENOMIC DNA]</scope>
</reference>